<protein>
    <submittedName>
        <fullName evidence="2">Uncharacterized protein</fullName>
    </submittedName>
</protein>
<name>A0A0F7SKB8_PHARH</name>
<feature type="compositionally biased region" description="Low complexity" evidence="1">
    <location>
        <begin position="167"/>
        <end position="182"/>
    </location>
</feature>
<dbReference type="AlphaFoldDB" id="A0A0F7SKB8"/>
<organism evidence="2">
    <name type="scientific">Phaffia rhodozyma</name>
    <name type="common">Yeast</name>
    <name type="synonym">Xanthophyllomyces dendrorhous</name>
    <dbReference type="NCBI Taxonomy" id="264483"/>
    <lineage>
        <taxon>Eukaryota</taxon>
        <taxon>Fungi</taxon>
        <taxon>Dikarya</taxon>
        <taxon>Basidiomycota</taxon>
        <taxon>Agaricomycotina</taxon>
        <taxon>Tremellomycetes</taxon>
        <taxon>Cystofilobasidiales</taxon>
        <taxon>Mrakiaceae</taxon>
        <taxon>Phaffia</taxon>
    </lineage>
</organism>
<feature type="region of interest" description="Disordered" evidence="1">
    <location>
        <begin position="349"/>
        <end position="436"/>
    </location>
</feature>
<feature type="compositionally biased region" description="Basic and acidic residues" evidence="1">
    <location>
        <begin position="392"/>
        <end position="407"/>
    </location>
</feature>
<evidence type="ECO:0000256" key="1">
    <source>
        <dbReference type="SAM" id="MobiDB-lite"/>
    </source>
</evidence>
<feature type="compositionally biased region" description="Basic and acidic residues" evidence="1">
    <location>
        <begin position="356"/>
        <end position="377"/>
    </location>
</feature>
<evidence type="ECO:0000313" key="2">
    <source>
        <dbReference type="EMBL" id="CED82562.1"/>
    </source>
</evidence>
<feature type="region of interest" description="Disordered" evidence="1">
    <location>
        <begin position="167"/>
        <end position="186"/>
    </location>
</feature>
<accession>A0A0F7SKB8</accession>
<sequence>MAPVVCSVCRSSASMICAECVLRRLLQHRVAETALKASLKRHIERTTADTLDGPGGLHQVRDLEGKLAEKRRSLNIIKKYTELARRRNQALKLQIVNLDSHLILRRSYLLQAPHPASLSVPTPWHALALLQTRQILLREVMFAFDVHLGGRDEEDDSEDEEGLGLGARAVGAGSNGQSQGSKGQEDSVAGVVLPLPGDMQLYPPLETTAALQQTLHLLLLFSSYLALPTGLPFTPVLSPPSLLPSPHFPSLGLNPTALPLTYPQKSSKTITLSLAAVQYDVCYLAAHVGIQIPLHESSYVLRNLWRIIEEGNPPGSSGTATAGAGISFDGKIIEPVKLERIQLSLKGVVGSSSKSGVDRQLDREVRRKEKERLKREETPEEREDRRRKRRIRREERDRGKDRDKDKEDEWEVLDTGDTKEPAQPGNPVEGAHKGDG</sequence>
<dbReference type="EMBL" id="LN483124">
    <property type="protein sequence ID" value="CED82562.1"/>
    <property type="molecule type" value="Genomic_DNA"/>
</dbReference>
<reference evidence="2" key="1">
    <citation type="submission" date="2014-08" db="EMBL/GenBank/DDBJ databases">
        <authorList>
            <person name="Sharma Rahul"/>
            <person name="Thines Marco"/>
        </authorList>
    </citation>
    <scope>NUCLEOTIDE SEQUENCE</scope>
</reference>
<proteinExistence type="predicted"/>